<evidence type="ECO:0000313" key="2">
    <source>
        <dbReference type="EMBL" id="PSK96875.1"/>
    </source>
</evidence>
<name>A0A2P8DI34_9ACTN</name>
<evidence type="ECO:0000313" key="3">
    <source>
        <dbReference type="Proteomes" id="UP000240542"/>
    </source>
</evidence>
<dbReference type="EMBL" id="PYGA01000010">
    <property type="protein sequence ID" value="PSK96875.1"/>
    <property type="molecule type" value="Genomic_DNA"/>
</dbReference>
<sequence length="68" mass="7304">MPRARRVEVEHAGVDGSVVITVFTDALARLVAHEIDHLHGVVYTVSGGSDLSGLSNGEIEVAHHYLNE</sequence>
<keyword evidence="3" id="KW-1185">Reference proteome</keyword>
<dbReference type="GO" id="GO:0042586">
    <property type="term" value="F:peptide deformylase activity"/>
    <property type="evidence" value="ECO:0007669"/>
    <property type="project" value="InterPro"/>
</dbReference>
<dbReference type="InterPro" id="IPR036821">
    <property type="entry name" value="Peptide_deformylase_sf"/>
</dbReference>
<dbReference type="SUPFAM" id="SSF56420">
    <property type="entry name" value="Peptide deformylase"/>
    <property type="match status" value="1"/>
</dbReference>
<comment type="caution">
    <text evidence="2">The sequence shown here is derived from an EMBL/GenBank/DDBJ whole genome shotgun (WGS) entry which is preliminary data.</text>
</comment>
<dbReference type="Proteomes" id="UP000240542">
    <property type="component" value="Unassembled WGS sequence"/>
</dbReference>
<dbReference type="InterPro" id="IPR023635">
    <property type="entry name" value="Peptide_deformylase"/>
</dbReference>
<accession>A0A2P8DI34</accession>
<comment type="similarity">
    <text evidence="1">Belongs to the polypeptide deformylase family.</text>
</comment>
<gene>
    <name evidence="2" type="ORF">CLV63_110174</name>
</gene>
<proteinExistence type="inferred from homology"/>
<reference evidence="2 3" key="1">
    <citation type="submission" date="2018-03" db="EMBL/GenBank/DDBJ databases">
        <title>Genomic Encyclopedia of Archaeal and Bacterial Type Strains, Phase II (KMG-II): from individual species to whole genera.</title>
        <authorList>
            <person name="Goeker M."/>
        </authorList>
    </citation>
    <scope>NUCLEOTIDE SEQUENCE [LARGE SCALE GENOMIC DNA]</scope>
    <source>
        <strain evidence="2 3">DSM 45312</strain>
    </source>
</reference>
<dbReference type="Pfam" id="PF01327">
    <property type="entry name" value="Pep_deformylase"/>
    <property type="match status" value="1"/>
</dbReference>
<dbReference type="Gene3D" id="3.90.45.10">
    <property type="entry name" value="Peptide deformylase"/>
    <property type="match status" value="1"/>
</dbReference>
<protein>
    <submittedName>
        <fullName evidence="2">Polypeptide deformylase</fullName>
    </submittedName>
</protein>
<evidence type="ECO:0000256" key="1">
    <source>
        <dbReference type="ARBA" id="ARBA00010759"/>
    </source>
</evidence>
<dbReference type="AlphaFoldDB" id="A0A2P8DI34"/>
<organism evidence="2 3">
    <name type="scientific">Murinocardiopsis flavida</name>
    <dbReference type="NCBI Taxonomy" id="645275"/>
    <lineage>
        <taxon>Bacteria</taxon>
        <taxon>Bacillati</taxon>
        <taxon>Actinomycetota</taxon>
        <taxon>Actinomycetes</taxon>
        <taxon>Streptosporangiales</taxon>
        <taxon>Nocardiopsidaceae</taxon>
        <taxon>Murinocardiopsis</taxon>
    </lineage>
</organism>